<dbReference type="InterPro" id="IPR011009">
    <property type="entry name" value="Kinase-like_dom_sf"/>
</dbReference>
<comment type="caution">
    <text evidence="1">The sequence shown here is derived from an EMBL/GenBank/DDBJ whole genome shotgun (WGS) entry which is preliminary data.</text>
</comment>
<organism evidence="1 2">
    <name type="scientific">Penicillium nalgiovense</name>
    <dbReference type="NCBI Taxonomy" id="60175"/>
    <lineage>
        <taxon>Eukaryota</taxon>
        <taxon>Fungi</taxon>
        <taxon>Dikarya</taxon>
        <taxon>Ascomycota</taxon>
        <taxon>Pezizomycotina</taxon>
        <taxon>Eurotiomycetes</taxon>
        <taxon>Eurotiomycetidae</taxon>
        <taxon>Eurotiales</taxon>
        <taxon>Aspergillaceae</taxon>
        <taxon>Penicillium</taxon>
    </lineage>
</organism>
<dbReference type="Proteomes" id="UP001153461">
    <property type="component" value="Unassembled WGS sequence"/>
</dbReference>
<gene>
    <name evidence="1" type="ORF">PNAL_LOCUS4584</name>
</gene>
<sequence length="524" mass="60130">MTIISGGAFINRLRHILVLTVSTTSTISTTSFKVSAVSSLYTISLSGTPIMEEGDTWMNLFFSGSRPDILKTSELEGQKFRPFCAEDDNWELGAKADKSRPSDANTIQVFWLRIRGHRKYIAKVFPCYSKQDAKIRLHRVGVPLSPETINDAVYEFDRFYREARAYSHIDLCCPACERIYFPQFHGVITDMPKSRFSSGYYHERAVVVEAIKPDLCSRRVLSEVVNSQSESFLTILRTLSERFCTTPGVILLSPFEQEWYHSLLKDRLRRLDALHRIGITHGDIRDHHFRLPDDIYDTVLYDFSESYTFSMKQPFRVNGGRPRPLSLISEGERERVLLHILDRAASRDLRSHLIHFNSKASVAGIDSKNTSSVDNALWQSLDKEEELLELIMLKVSYHPDAFSMPTLNSIFPFLEAVCPNSDLCWHIRRGRLLRQYESVWAVFCEDKAHPELLTFDCEPQFERIEKMKDSRFILCLVPHSWGIASLKTESDFAGLDNLRKFCSSFVSAKSLGEIFSRAEFGRGI</sequence>
<dbReference type="EMBL" id="CAJVNV010000179">
    <property type="protein sequence ID" value="CAG8097156.1"/>
    <property type="molecule type" value="Genomic_DNA"/>
</dbReference>
<dbReference type="SUPFAM" id="SSF56112">
    <property type="entry name" value="Protein kinase-like (PK-like)"/>
    <property type="match status" value="1"/>
</dbReference>
<dbReference type="AlphaFoldDB" id="A0A9W4HR36"/>
<evidence type="ECO:0008006" key="3">
    <source>
        <dbReference type="Google" id="ProtNLM"/>
    </source>
</evidence>
<dbReference type="OrthoDB" id="1739814at2759"/>
<protein>
    <recommendedName>
        <fullName evidence="3">Protein kinase domain-containing protein</fullName>
    </recommendedName>
</protein>
<accession>A0A9W4HR36</accession>
<evidence type="ECO:0000313" key="1">
    <source>
        <dbReference type="EMBL" id="CAG8097156.1"/>
    </source>
</evidence>
<proteinExistence type="predicted"/>
<name>A0A9W4HR36_PENNA</name>
<evidence type="ECO:0000313" key="2">
    <source>
        <dbReference type="Proteomes" id="UP001153461"/>
    </source>
</evidence>
<reference evidence="1" key="1">
    <citation type="submission" date="2021-07" db="EMBL/GenBank/DDBJ databases">
        <authorList>
            <person name="Branca A.L. A."/>
        </authorList>
    </citation>
    <scope>NUCLEOTIDE SEQUENCE</scope>
</reference>